<reference evidence="2 3" key="1">
    <citation type="submission" date="2020-09" db="EMBL/GenBank/DDBJ databases">
        <title>Flavimobilis rhizosphaerae sp. nov., isolated from rhizosphere soil of Spartina alterniflora.</title>
        <authorList>
            <person name="Hanqin C."/>
        </authorList>
    </citation>
    <scope>NUCLEOTIDE SEQUENCE [LARGE SCALE GENOMIC DNA]</scope>
    <source>
        <strain evidence="2 3">GY 10621</strain>
    </source>
</reference>
<dbReference type="Proteomes" id="UP000642107">
    <property type="component" value="Unassembled WGS sequence"/>
</dbReference>
<proteinExistence type="predicted"/>
<evidence type="ECO:0008006" key="4">
    <source>
        <dbReference type="Google" id="ProtNLM"/>
    </source>
</evidence>
<organism evidence="2 3">
    <name type="scientific">Flavimobilis rhizosphaerae</name>
    <dbReference type="NCBI Taxonomy" id="2775421"/>
    <lineage>
        <taxon>Bacteria</taxon>
        <taxon>Bacillati</taxon>
        <taxon>Actinomycetota</taxon>
        <taxon>Actinomycetes</taxon>
        <taxon>Micrococcales</taxon>
        <taxon>Jonesiaceae</taxon>
        <taxon>Flavimobilis</taxon>
    </lineage>
</organism>
<evidence type="ECO:0000313" key="3">
    <source>
        <dbReference type="Proteomes" id="UP000642107"/>
    </source>
</evidence>
<protein>
    <recommendedName>
        <fullName evidence="4">ATP/GTP-binding protein</fullName>
    </recommendedName>
</protein>
<name>A0ABR9DQ07_9MICO</name>
<sequence length="96" mass="10947">MPSKRPSRRRPWGEPHRELDLDRATGGRSTTQRRGEDWTVQKIRASDKAYRCPGCQQEIGPGTAHVVAWAQDGLFGADAALADRRHWHNACWDRAR</sequence>
<dbReference type="EMBL" id="JACZDF010000001">
    <property type="protein sequence ID" value="MBD9698501.1"/>
    <property type="molecule type" value="Genomic_DNA"/>
</dbReference>
<accession>A0ABR9DQ07</accession>
<dbReference type="RefSeq" id="WP_192277709.1">
    <property type="nucleotide sequence ID" value="NZ_JACZDF010000001.1"/>
</dbReference>
<evidence type="ECO:0000313" key="2">
    <source>
        <dbReference type="EMBL" id="MBD9698501.1"/>
    </source>
</evidence>
<evidence type="ECO:0000256" key="1">
    <source>
        <dbReference type="SAM" id="MobiDB-lite"/>
    </source>
</evidence>
<feature type="compositionally biased region" description="Basic and acidic residues" evidence="1">
    <location>
        <begin position="11"/>
        <end position="25"/>
    </location>
</feature>
<gene>
    <name evidence="2" type="ORF">IGS67_03190</name>
</gene>
<keyword evidence="3" id="KW-1185">Reference proteome</keyword>
<feature type="compositionally biased region" description="Basic residues" evidence="1">
    <location>
        <begin position="1"/>
        <end position="10"/>
    </location>
</feature>
<comment type="caution">
    <text evidence="2">The sequence shown here is derived from an EMBL/GenBank/DDBJ whole genome shotgun (WGS) entry which is preliminary data.</text>
</comment>
<feature type="region of interest" description="Disordered" evidence="1">
    <location>
        <begin position="1"/>
        <end position="36"/>
    </location>
</feature>